<evidence type="ECO:0000313" key="1">
    <source>
        <dbReference type="EMBL" id="MEM5400821.1"/>
    </source>
</evidence>
<organism evidence="1 2">
    <name type="scientific">Paraburkholderia unamae</name>
    <dbReference type="NCBI Taxonomy" id="219649"/>
    <lineage>
        <taxon>Bacteria</taxon>
        <taxon>Pseudomonadati</taxon>
        <taxon>Pseudomonadota</taxon>
        <taxon>Betaproteobacteria</taxon>
        <taxon>Burkholderiales</taxon>
        <taxon>Burkholderiaceae</taxon>
        <taxon>Paraburkholderia</taxon>
    </lineage>
</organism>
<dbReference type="Proteomes" id="UP001392318">
    <property type="component" value="Unassembled WGS sequence"/>
</dbReference>
<protein>
    <submittedName>
        <fullName evidence="1">Uncharacterized protein</fullName>
    </submittedName>
</protein>
<gene>
    <name evidence="1" type="ORF">VSR83_12080</name>
</gene>
<sequence length="76" mass="9133">MNRIHNPDFTCSYTNWLHQMEELDRMAIEAARAKIQKHVRSHQRAMADQNITPKRRRYHERRVAEHIARLLELGDA</sequence>
<comment type="caution">
    <text evidence="1">The sequence shown here is derived from an EMBL/GenBank/DDBJ whole genome shotgun (WGS) entry which is preliminary data.</text>
</comment>
<keyword evidence="2" id="KW-1185">Reference proteome</keyword>
<evidence type="ECO:0000313" key="2">
    <source>
        <dbReference type="Proteomes" id="UP001392318"/>
    </source>
</evidence>
<proteinExistence type="predicted"/>
<dbReference type="EMBL" id="JAYMRU010000007">
    <property type="protein sequence ID" value="MEM5400821.1"/>
    <property type="molecule type" value="Genomic_DNA"/>
</dbReference>
<accession>A0ACC6RGN5</accession>
<name>A0ACC6RGN5_9BURK</name>
<reference evidence="1" key="1">
    <citation type="submission" date="2024-01" db="EMBL/GenBank/DDBJ databases">
        <title>The diversity of rhizobia nodulating Mimosa spp. in eleven states of Brazil covering several biomes is determined by host plant, location, and edaphic factors.</title>
        <authorList>
            <person name="Rouws L."/>
            <person name="Barauna A."/>
            <person name="Beukes C."/>
            <person name="De Faria S.M."/>
            <person name="Gross E."/>
            <person name="Dos Reis Junior F.B."/>
            <person name="Simon M."/>
            <person name="Maluk M."/>
            <person name="Odee D.W."/>
            <person name="Kenicer G."/>
            <person name="Young J.P.W."/>
            <person name="Reis V.M."/>
            <person name="Zilli J."/>
            <person name="James E.K."/>
        </authorList>
    </citation>
    <scope>NUCLEOTIDE SEQUENCE</scope>
    <source>
        <strain evidence="1">JPY452</strain>
    </source>
</reference>